<keyword evidence="3 5" id="KW-0067">ATP-binding</keyword>
<gene>
    <name evidence="5" type="ORF">J9259_06435</name>
</gene>
<dbReference type="EMBL" id="JAGVSJ010000015">
    <property type="protein sequence ID" value="MBX8632136.1"/>
    <property type="molecule type" value="Genomic_DNA"/>
</dbReference>
<evidence type="ECO:0000256" key="3">
    <source>
        <dbReference type="ARBA" id="ARBA00022840"/>
    </source>
</evidence>
<dbReference type="GO" id="GO:0015808">
    <property type="term" value="P:L-alanine transport"/>
    <property type="evidence" value="ECO:0007669"/>
    <property type="project" value="TreeGrafter"/>
</dbReference>
<keyword evidence="2" id="KW-0547">Nucleotide-binding</keyword>
<name>A0A8J7YQU0_9ARCH</name>
<dbReference type="GO" id="GO:0005304">
    <property type="term" value="F:L-valine transmembrane transporter activity"/>
    <property type="evidence" value="ECO:0007669"/>
    <property type="project" value="TreeGrafter"/>
</dbReference>
<dbReference type="GO" id="GO:0015192">
    <property type="term" value="F:L-phenylalanine transmembrane transporter activity"/>
    <property type="evidence" value="ECO:0007669"/>
    <property type="project" value="TreeGrafter"/>
</dbReference>
<dbReference type="PANTHER" id="PTHR45772">
    <property type="entry name" value="CONSERVED COMPONENT OF ABC TRANSPORTER FOR NATURAL AMINO ACIDS-RELATED"/>
    <property type="match status" value="1"/>
</dbReference>
<dbReference type="Gene3D" id="3.40.50.300">
    <property type="entry name" value="P-loop containing nucleotide triphosphate hydrolases"/>
    <property type="match status" value="1"/>
</dbReference>
<dbReference type="InterPro" id="IPR003593">
    <property type="entry name" value="AAA+_ATPase"/>
</dbReference>
<comment type="caution">
    <text evidence="5">The sequence shown here is derived from an EMBL/GenBank/DDBJ whole genome shotgun (WGS) entry which is preliminary data.</text>
</comment>
<protein>
    <submittedName>
        <fullName evidence="5">ABC transporter ATP-binding protein</fullName>
    </submittedName>
</protein>
<evidence type="ECO:0000256" key="1">
    <source>
        <dbReference type="ARBA" id="ARBA00022448"/>
    </source>
</evidence>
<dbReference type="AlphaFoldDB" id="A0A8J7YQU0"/>
<dbReference type="Proteomes" id="UP000716004">
    <property type="component" value="Unassembled WGS sequence"/>
</dbReference>
<dbReference type="GO" id="GO:0016887">
    <property type="term" value="F:ATP hydrolysis activity"/>
    <property type="evidence" value="ECO:0007669"/>
    <property type="project" value="InterPro"/>
</dbReference>
<sequence length="245" mass="26469">MKDDGVALLSLSGITKRFGRMEALSGVSMSVERGEVVALIGPNGSGKTTLLNVISGLLFADEGTILFEGKRIDRLPPHSRSRLGVNRTFQMPHPFSGLSVLENVLIAARFGRRRHEDEERLAESILKLTGLSAFADTQSGSLNTGQKKMLDLAKALATGPKLLLVDEIAAGLSHGEMESISKLLGEVARTVEGMIVVEHVMGFIRMVTERVVVLDAGTKIFDGSFSDAVRDEHVREVYIGKGKDP</sequence>
<feature type="domain" description="ABC transporter" evidence="4">
    <location>
        <begin position="9"/>
        <end position="241"/>
    </location>
</feature>
<evidence type="ECO:0000313" key="5">
    <source>
        <dbReference type="EMBL" id="MBX8632136.1"/>
    </source>
</evidence>
<dbReference type="GO" id="GO:1903806">
    <property type="term" value="P:L-isoleucine import across plasma membrane"/>
    <property type="evidence" value="ECO:0007669"/>
    <property type="project" value="TreeGrafter"/>
</dbReference>
<dbReference type="InterPro" id="IPR003439">
    <property type="entry name" value="ABC_transporter-like_ATP-bd"/>
</dbReference>
<dbReference type="SMART" id="SM00382">
    <property type="entry name" value="AAA"/>
    <property type="match status" value="1"/>
</dbReference>
<dbReference type="SUPFAM" id="SSF52540">
    <property type="entry name" value="P-loop containing nucleoside triphosphate hydrolases"/>
    <property type="match status" value="1"/>
</dbReference>
<dbReference type="PANTHER" id="PTHR45772:SF7">
    <property type="entry name" value="AMINO ACID ABC TRANSPORTER ATP-BINDING PROTEIN"/>
    <property type="match status" value="1"/>
</dbReference>
<evidence type="ECO:0000256" key="2">
    <source>
        <dbReference type="ARBA" id="ARBA00022741"/>
    </source>
</evidence>
<keyword evidence="1" id="KW-0813">Transport</keyword>
<dbReference type="GO" id="GO:0042941">
    <property type="term" value="P:D-alanine transmembrane transport"/>
    <property type="evidence" value="ECO:0007669"/>
    <property type="project" value="TreeGrafter"/>
</dbReference>
<dbReference type="GO" id="GO:1903805">
    <property type="term" value="P:L-valine import across plasma membrane"/>
    <property type="evidence" value="ECO:0007669"/>
    <property type="project" value="TreeGrafter"/>
</dbReference>
<dbReference type="GO" id="GO:0015188">
    <property type="term" value="F:L-isoleucine transmembrane transporter activity"/>
    <property type="evidence" value="ECO:0007669"/>
    <property type="project" value="TreeGrafter"/>
</dbReference>
<accession>A0A8J7YQU0</accession>
<dbReference type="InterPro" id="IPR051120">
    <property type="entry name" value="ABC_AA/LPS_Transport"/>
</dbReference>
<evidence type="ECO:0000259" key="4">
    <source>
        <dbReference type="PROSITE" id="PS50893"/>
    </source>
</evidence>
<reference evidence="5" key="1">
    <citation type="submission" date="2021-04" db="EMBL/GenBank/DDBJ databases">
        <title>Genomic insights into ecological role and evolution of a novel Thermoplasmata order Candidatus Sysuiplasmatales.</title>
        <authorList>
            <person name="Yuan Y."/>
        </authorList>
    </citation>
    <scope>NUCLEOTIDE SEQUENCE</scope>
    <source>
        <strain evidence="5">YP2-bin.285</strain>
    </source>
</reference>
<evidence type="ECO:0000313" key="6">
    <source>
        <dbReference type="Proteomes" id="UP000716004"/>
    </source>
</evidence>
<dbReference type="PROSITE" id="PS50893">
    <property type="entry name" value="ABC_TRANSPORTER_2"/>
    <property type="match status" value="1"/>
</dbReference>
<dbReference type="Pfam" id="PF00005">
    <property type="entry name" value="ABC_tran"/>
    <property type="match status" value="1"/>
</dbReference>
<dbReference type="GO" id="GO:0005524">
    <property type="term" value="F:ATP binding"/>
    <property type="evidence" value="ECO:0007669"/>
    <property type="project" value="UniProtKB-KW"/>
</dbReference>
<dbReference type="GO" id="GO:0005886">
    <property type="term" value="C:plasma membrane"/>
    <property type="evidence" value="ECO:0007669"/>
    <property type="project" value="TreeGrafter"/>
</dbReference>
<dbReference type="InterPro" id="IPR027417">
    <property type="entry name" value="P-loop_NTPase"/>
</dbReference>
<proteinExistence type="predicted"/>
<organism evidence="5 6">
    <name type="scientific">Candidatus Sysuiplasma superficiale</name>
    <dbReference type="NCBI Taxonomy" id="2823368"/>
    <lineage>
        <taxon>Archaea</taxon>
        <taxon>Methanobacteriati</taxon>
        <taxon>Thermoplasmatota</taxon>
        <taxon>Thermoplasmata</taxon>
        <taxon>Candidatus Sysuiplasmatales</taxon>
        <taxon>Candidatus Sysuiplasmataceae</taxon>
        <taxon>Candidatus Sysuiplasma</taxon>
    </lineage>
</organism>
<dbReference type="CDD" id="cd03219">
    <property type="entry name" value="ABC_Mj1267_LivG_branched"/>
    <property type="match status" value="1"/>
</dbReference>